<feature type="region of interest" description="Disordered" evidence="6">
    <location>
        <begin position="88"/>
        <end position="188"/>
    </location>
</feature>
<evidence type="ECO:0000256" key="5">
    <source>
        <dbReference type="ARBA" id="ARBA00023136"/>
    </source>
</evidence>
<comment type="subcellular location">
    <subcellularLocation>
        <location evidence="1">Membrane</location>
    </subcellularLocation>
</comment>
<evidence type="ECO:0000256" key="7">
    <source>
        <dbReference type="SAM" id="Phobius"/>
    </source>
</evidence>
<feature type="transmembrane region" description="Helical" evidence="7">
    <location>
        <begin position="34"/>
        <end position="56"/>
    </location>
</feature>
<evidence type="ECO:0000256" key="6">
    <source>
        <dbReference type="SAM" id="MobiDB-lite"/>
    </source>
</evidence>
<keyword evidence="5 7" id="KW-0472">Membrane</keyword>
<dbReference type="EMBL" id="JAJVDC020000058">
    <property type="protein sequence ID" value="KAL1629081.1"/>
    <property type="molecule type" value="Genomic_DNA"/>
</dbReference>
<evidence type="ECO:0000256" key="3">
    <source>
        <dbReference type="ARBA" id="ARBA00022692"/>
    </source>
</evidence>
<evidence type="ECO:0000256" key="1">
    <source>
        <dbReference type="ARBA" id="ARBA00004370"/>
    </source>
</evidence>
<evidence type="ECO:0008006" key="10">
    <source>
        <dbReference type="Google" id="ProtNLM"/>
    </source>
</evidence>
<comment type="caution">
    <text evidence="8">The sequence shown here is derived from an EMBL/GenBank/DDBJ whole genome shotgun (WGS) entry which is preliminary data.</text>
</comment>
<proteinExistence type="inferred from homology"/>
<reference evidence="8 9" key="1">
    <citation type="submission" date="2024-02" db="EMBL/GenBank/DDBJ databases">
        <title>De novo assembly and annotation of 12 fungi associated with fruit tree decline syndrome in Ontario, Canada.</title>
        <authorList>
            <person name="Sulman M."/>
            <person name="Ellouze W."/>
            <person name="Ilyukhin E."/>
        </authorList>
    </citation>
    <scope>NUCLEOTIDE SEQUENCE [LARGE SCALE GENOMIC DNA]</scope>
    <source>
        <strain evidence="8 9">M1-105</strain>
    </source>
</reference>
<evidence type="ECO:0000313" key="9">
    <source>
        <dbReference type="Proteomes" id="UP001521116"/>
    </source>
</evidence>
<feature type="compositionally biased region" description="Gly residues" evidence="6">
    <location>
        <begin position="100"/>
        <end position="110"/>
    </location>
</feature>
<dbReference type="Proteomes" id="UP001521116">
    <property type="component" value="Unassembled WGS sequence"/>
</dbReference>
<dbReference type="PROSITE" id="PS01309">
    <property type="entry name" value="UPF0057"/>
    <property type="match status" value="1"/>
</dbReference>
<evidence type="ECO:0000313" key="8">
    <source>
        <dbReference type="EMBL" id="KAL1629081.1"/>
    </source>
</evidence>
<dbReference type="InterPro" id="IPR000612">
    <property type="entry name" value="PMP3"/>
</dbReference>
<comment type="similarity">
    <text evidence="2">Belongs to the UPF0057 (PMP3) family.</text>
</comment>
<protein>
    <recommendedName>
        <fullName evidence="10">Stress response RCI peptide</fullName>
    </recommendedName>
</protein>
<keyword evidence="3 7" id="KW-0812">Transmembrane</keyword>
<organism evidence="8 9">
    <name type="scientific">Neofusicoccum ribis</name>
    <dbReference type="NCBI Taxonomy" id="45134"/>
    <lineage>
        <taxon>Eukaryota</taxon>
        <taxon>Fungi</taxon>
        <taxon>Dikarya</taxon>
        <taxon>Ascomycota</taxon>
        <taxon>Pezizomycotina</taxon>
        <taxon>Dothideomycetes</taxon>
        <taxon>Dothideomycetes incertae sedis</taxon>
        <taxon>Botryosphaeriales</taxon>
        <taxon>Botryosphaeriaceae</taxon>
        <taxon>Neofusicoccum</taxon>
    </lineage>
</organism>
<dbReference type="PANTHER" id="PTHR21659">
    <property type="entry name" value="HYDROPHOBIC PROTEIN RCI2 LOW TEMPERATURE AND SALT RESPONSIVE PROTEIN LTI6 -RELATED"/>
    <property type="match status" value="1"/>
</dbReference>
<sequence>MCGTDIFLAILALLFPPVAVWVKRGICSADSLINIALCCLGLLPGLLHAWYIIWAYPDRDDYEHLAPGDAENGHVTYYYVTTTGAPARGGNNNQQYRSGHAGGPSYGAAGGRPVPASTSSQQFPGQQQGVVNPWANEPSGQAAQPSKGGSGAAQPAGPQASGGEGSASQPPPTYAEAVRGDHKIQSHD</sequence>
<dbReference type="PANTHER" id="PTHR21659:SF57">
    <property type="entry name" value="PLASMA MEMBRANE PROTEOLIPID 31"/>
    <property type="match status" value="1"/>
</dbReference>
<evidence type="ECO:0000256" key="2">
    <source>
        <dbReference type="ARBA" id="ARBA00009530"/>
    </source>
</evidence>
<feature type="transmembrane region" description="Helical" evidence="7">
    <location>
        <begin position="6"/>
        <end position="22"/>
    </location>
</feature>
<dbReference type="Pfam" id="PF01679">
    <property type="entry name" value="Pmp3"/>
    <property type="match status" value="1"/>
</dbReference>
<feature type="compositionally biased region" description="Basic and acidic residues" evidence="6">
    <location>
        <begin position="178"/>
        <end position="188"/>
    </location>
</feature>
<name>A0ABR3ST16_9PEZI</name>
<feature type="compositionally biased region" description="Polar residues" evidence="6">
    <location>
        <begin position="116"/>
        <end position="130"/>
    </location>
</feature>
<keyword evidence="9" id="KW-1185">Reference proteome</keyword>
<evidence type="ECO:0000256" key="4">
    <source>
        <dbReference type="ARBA" id="ARBA00022989"/>
    </source>
</evidence>
<gene>
    <name evidence="8" type="ORF">SLS56_005635</name>
</gene>
<accession>A0ABR3ST16</accession>
<keyword evidence="4 7" id="KW-1133">Transmembrane helix</keyword>